<dbReference type="PROSITE" id="PS51103">
    <property type="entry name" value="PTS_EIIC_TYPE_1"/>
    <property type="match status" value="1"/>
</dbReference>
<feature type="transmembrane region" description="Helical" evidence="12">
    <location>
        <begin position="374"/>
        <end position="395"/>
    </location>
</feature>
<dbReference type="PROSITE" id="PS51098">
    <property type="entry name" value="PTS_EIIB_TYPE_1"/>
    <property type="match status" value="1"/>
</dbReference>
<organism evidence="15 16">
    <name type="scientific">Corynebacterium pollutisoli</name>
    <dbReference type="NCBI Taxonomy" id="1610489"/>
    <lineage>
        <taxon>Bacteria</taxon>
        <taxon>Bacillati</taxon>
        <taxon>Actinomycetota</taxon>
        <taxon>Actinomycetes</taxon>
        <taxon>Mycobacteriales</taxon>
        <taxon>Corynebacteriaceae</taxon>
        <taxon>Corynebacterium</taxon>
    </lineage>
</organism>
<keyword evidence="4" id="KW-0762">Sugar transport</keyword>
<keyword evidence="7 12" id="KW-0812">Transmembrane</keyword>
<feature type="transmembrane region" description="Helical" evidence="12">
    <location>
        <begin position="344"/>
        <end position="362"/>
    </location>
</feature>
<evidence type="ECO:0000256" key="10">
    <source>
        <dbReference type="ARBA" id="ARBA00023136"/>
    </source>
</evidence>
<dbReference type="Proteomes" id="UP000568696">
    <property type="component" value="Unassembled WGS sequence"/>
</dbReference>
<evidence type="ECO:0000256" key="1">
    <source>
        <dbReference type="ARBA" id="ARBA00004651"/>
    </source>
</evidence>
<feature type="transmembrane region" description="Helical" evidence="12">
    <location>
        <begin position="191"/>
        <end position="211"/>
    </location>
</feature>
<dbReference type="GO" id="GO:0016301">
    <property type="term" value="F:kinase activity"/>
    <property type="evidence" value="ECO:0007669"/>
    <property type="project" value="UniProtKB-KW"/>
</dbReference>
<keyword evidence="5" id="KW-0808">Transferase</keyword>
<evidence type="ECO:0000256" key="8">
    <source>
        <dbReference type="ARBA" id="ARBA00022777"/>
    </source>
</evidence>
<dbReference type="GO" id="GO:0005886">
    <property type="term" value="C:plasma membrane"/>
    <property type="evidence" value="ECO:0007669"/>
    <property type="project" value="UniProtKB-SubCell"/>
</dbReference>
<dbReference type="InterPro" id="IPR050558">
    <property type="entry name" value="PTS_Sugar-Specific_Components"/>
</dbReference>
<dbReference type="PANTHER" id="PTHR30175:SF1">
    <property type="entry name" value="PTS SYSTEM ARBUTIN-, CELLOBIOSE-, AND SALICIN-SPECIFIC EIIBC COMPONENT-RELATED"/>
    <property type="match status" value="1"/>
</dbReference>
<feature type="transmembrane region" description="Helical" evidence="12">
    <location>
        <begin position="124"/>
        <end position="141"/>
    </location>
</feature>
<sequence length="499" mass="53833">MASTTTTTAQHIIKQIGGAENISSLTHCATRLRMQLNDQSLVDQEALESDPAVLGVVKQGTTGLQVIMGGGVAEFYQAMIKEPGVRQDGGAKAASTSKDYGGVRGKYTWVDYAFEFLSDTFRPILWALLGASLIITLLVLADTFGLQDFRAPMDEQPDTYVFMHAMWRSVFYFLPIMVGATAARKLGANEWVGAAIPAALLTPEFLALGAAGDTVTVFGLPMVLNDYSGQVFPPLIAAIGLFWVEKLLKKIIPSAVHMVFVPFFSLLIMIPATAFLLGPFGIGVGNGISNLLTAVNDFSPFILSILIPLLYPFLVPLGLHWPLNAIMIQNISTQGFDIIQGPMGAWNFACFGVVTGVLIVSMKERNKAMRQVSLGGMMAGLLGGISEPSLYGVLLRFRKTYMRLLPGCFVGGVVMGIFNIKAYAFVFTSLLTIPAMDPWLGYVLGIAAAFFTSMFLVIFFDYRGKEEKAEILAQIEAERTAASEAEDARIDAASAPVAG</sequence>
<evidence type="ECO:0000256" key="9">
    <source>
        <dbReference type="ARBA" id="ARBA00022989"/>
    </source>
</evidence>
<comment type="subcellular location">
    <subcellularLocation>
        <location evidence="1">Cell membrane</location>
        <topology evidence="1">Multi-pass membrane protein</topology>
    </subcellularLocation>
</comment>
<comment type="caution">
    <text evidence="15">The sequence shown here is derived from an EMBL/GenBank/DDBJ whole genome shotgun (WGS) entry which is preliminary data.</text>
</comment>
<dbReference type="GO" id="GO:0009401">
    <property type="term" value="P:phosphoenolpyruvate-dependent sugar phosphotransferase system"/>
    <property type="evidence" value="ECO:0007669"/>
    <property type="project" value="UniProtKB-KW"/>
</dbReference>
<dbReference type="InterPro" id="IPR013013">
    <property type="entry name" value="PTS_EIIC_1"/>
</dbReference>
<feature type="transmembrane region" description="Helical" evidence="12">
    <location>
        <begin position="439"/>
        <end position="460"/>
    </location>
</feature>
<reference evidence="15 16" key="1">
    <citation type="journal article" date="2020" name="Biotechnol. Biofuels">
        <title>New insights from the biogas microbiome by comprehensive genome-resolved metagenomics of nearly 1600 species originating from multiple anaerobic digesters.</title>
        <authorList>
            <person name="Campanaro S."/>
            <person name="Treu L."/>
            <person name="Rodriguez-R L.M."/>
            <person name="Kovalovszki A."/>
            <person name="Ziels R.M."/>
            <person name="Maus I."/>
            <person name="Zhu X."/>
            <person name="Kougias P.G."/>
            <person name="Basile A."/>
            <person name="Luo G."/>
            <person name="Schluter A."/>
            <person name="Konstantinidis K.T."/>
            <person name="Angelidaki I."/>
        </authorList>
    </citation>
    <scope>NUCLEOTIDE SEQUENCE [LARGE SCALE GENOMIC DNA]</scope>
    <source>
        <strain evidence="15">AS23ysBPME_344</strain>
    </source>
</reference>
<feature type="transmembrane region" description="Helical" evidence="12">
    <location>
        <begin position="407"/>
        <end position="433"/>
    </location>
</feature>
<feature type="domain" description="PTS EIIC type-1" evidence="14">
    <location>
        <begin position="115"/>
        <end position="474"/>
    </location>
</feature>
<dbReference type="SUPFAM" id="SSF55604">
    <property type="entry name" value="Glucose permease domain IIB"/>
    <property type="match status" value="1"/>
</dbReference>
<keyword evidence="2" id="KW-0813">Transport</keyword>
<evidence type="ECO:0000259" key="13">
    <source>
        <dbReference type="PROSITE" id="PS51098"/>
    </source>
</evidence>
<evidence type="ECO:0000256" key="2">
    <source>
        <dbReference type="ARBA" id="ARBA00022448"/>
    </source>
</evidence>
<evidence type="ECO:0000313" key="16">
    <source>
        <dbReference type="Proteomes" id="UP000568696"/>
    </source>
</evidence>
<keyword evidence="10 12" id="KW-0472">Membrane</keyword>
<dbReference type="InterPro" id="IPR018113">
    <property type="entry name" value="PTrfase_EIIB_Cys"/>
</dbReference>
<feature type="transmembrane region" description="Helical" evidence="12">
    <location>
        <begin position="260"/>
        <end position="282"/>
    </location>
</feature>
<dbReference type="InterPro" id="IPR003352">
    <property type="entry name" value="PTS_EIIC"/>
</dbReference>
<dbReference type="AlphaFoldDB" id="A0A7X8RH93"/>
<feature type="transmembrane region" description="Helical" evidence="12">
    <location>
        <begin position="161"/>
        <end position="179"/>
    </location>
</feature>
<evidence type="ECO:0000256" key="6">
    <source>
        <dbReference type="ARBA" id="ARBA00022683"/>
    </source>
</evidence>
<dbReference type="FunFam" id="3.30.1360.60:FF:000001">
    <property type="entry name" value="PTS system glucose-specific IIBC component PtsG"/>
    <property type="match status" value="1"/>
</dbReference>
<keyword evidence="8" id="KW-0418">Kinase</keyword>
<dbReference type="Pfam" id="PF02378">
    <property type="entry name" value="PTS_EIIC"/>
    <property type="match status" value="1"/>
</dbReference>
<feature type="active site" description="Phosphocysteine intermediate; for EIIB activity" evidence="11">
    <location>
        <position position="28"/>
    </location>
</feature>
<dbReference type="CDD" id="cd00212">
    <property type="entry name" value="PTS_IIB_glc"/>
    <property type="match status" value="1"/>
</dbReference>
<feature type="transmembrane region" description="Helical" evidence="12">
    <location>
        <begin position="302"/>
        <end position="323"/>
    </location>
</feature>
<dbReference type="EMBL" id="JAAYSN010000156">
    <property type="protein sequence ID" value="NLP39271.1"/>
    <property type="molecule type" value="Genomic_DNA"/>
</dbReference>
<protein>
    <submittedName>
        <fullName evidence="15">PTS transporter subunit EIIC</fullName>
    </submittedName>
</protein>
<keyword evidence="6" id="KW-0598">Phosphotransferase system</keyword>
<feature type="domain" description="PTS EIIB type-1" evidence="13">
    <location>
        <begin position="6"/>
        <end position="89"/>
    </location>
</feature>
<evidence type="ECO:0000256" key="7">
    <source>
        <dbReference type="ARBA" id="ARBA00022692"/>
    </source>
</evidence>
<dbReference type="InterPro" id="IPR036878">
    <property type="entry name" value="Glu_permease_IIB"/>
</dbReference>
<gene>
    <name evidence="15" type="ORF">GX356_06070</name>
</gene>
<proteinExistence type="predicted"/>
<evidence type="ECO:0000313" key="15">
    <source>
        <dbReference type="EMBL" id="NLP39271.1"/>
    </source>
</evidence>
<dbReference type="GO" id="GO:0008982">
    <property type="term" value="F:protein-N(PI)-phosphohistidine-sugar phosphotransferase activity"/>
    <property type="evidence" value="ECO:0007669"/>
    <property type="project" value="InterPro"/>
</dbReference>
<keyword evidence="3" id="KW-1003">Cell membrane</keyword>
<evidence type="ECO:0000256" key="3">
    <source>
        <dbReference type="ARBA" id="ARBA00022475"/>
    </source>
</evidence>
<name>A0A7X8RH93_9CORY</name>
<dbReference type="PANTHER" id="PTHR30175">
    <property type="entry name" value="PHOSPHOTRANSFERASE SYSTEM TRANSPORT PROTEIN"/>
    <property type="match status" value="1"/>
</dbReference>
<feature type="transmembrane region" description="Helical" evidence="12">
    <location>
        <begin position="231"/>
        <end position="248"/>
    </location>
</feature>
<evidence type="ECO:0000259" key="14">
    <source>
        <dbReference type="PROSITE" id="PS51103"/>
    </source>
</evidence>
<keyword evidence="9 12" id="KW-1133">Transmembrane helix</keyword>
<evidence type="ECO:0000256" key="5">
    <source>
        <dbReference type="ARBA" id="ARBA00022679"/>
    </source>
</evidence>
<evidence type="ECO:0000256" key="4">
    <source>
        <dbReference type="ARBA" id="ARBA00022597"/>
    </source>
</evidence>
<dbReference type="PROSITE" id="PS01035">
    <property type="entry name" value="PTS_EIIB_TYPE_1_CYS"/>
    <property type="match status" value="1"/>
</dbReference>
<dbReference type="Pfam" id="PF00367">
    <property type="entry name" value="PTS_EIIB"/>
    <property type="match status" value="1"/>
</dbReference>
<evidence type="ECO:0000256" key="12">
    <source>
        <dbReference type="SAM" id="Phobius"/>
    </source>
</evidence>
<accession>A0A7X8RH93</accession>
<feature type="non-terminal residue" evidence="15">
    <location>
        <position position="499"/>
    </location>
</feature>
<dbReference type="InterPro" id="IPR001996">
    <property type="entry name" value="PTS_IIB_1"/>
</dbReference>
<evidence type="ECO:0000256" key="11">
    <source>
        <dbReference type="PROSITE-ProRule" id="PRU00421"/>
    </source>
</evidence>
<dbReference type="Gene3D" id="3.30.1360.60">
    <property type="entry name" value="Glucose permease domain IIB"/>
    <property type="match status" value="1"/>
</dbReference>